<feature type="region of interest" description="Disordered" evidence="1">
    <location>
        <begin position="25"/>
        <end position="46"/>
    </location>
</feature>
<organism evidence="2 3">
    <name type="scientific">Natronorubrum halalkaliphilum</name>
    <dbReference type="NCBI Taxonomy" id="2691917"/>
    <lineage>
        <taxon>Archaea</taxon>
        <taxon>Methanobacteriati</taxon>
        <taxon>Methanobacteriota</taxon>
        <taxon>Stenosarchaea group</taxon>
        <taxon>Halobacteria</taxon>
        <taxon>Halobacteriales</taxon>
        <taxon>Natrialbaceae</taxon>
        <taxon>Natronorubrum</taxon>
    </lineage>
</organism>
<sequence length="46" mass="4824">MADSLLGILKLGEVLIDAIVSLSGRMTGSDRDDEEEQTANETGEGS</sequence>
<keyword evidence="3" id="KW-1185">Reference proteome</keyword>
<dbReference type="Proteomes" id="UP000434101">
    <property type="component" value="Unassembled WGS sequence"/>
</dbReference>
<protein>
    <submittedName>
        <fullName evidence="2">Uncharacterized protein</fullName>
    </submittedName>
</protein>
<comment type="caution">
    <text evidence="2">The sequence shown here is derived from an EMBL/GenBank/DDBJ whole genome shotgun (WGS) entry which is preliminary data.</text>
</comment>
<reference evidence="2 3" key="1">
    <citation type="submission" date="2020-01" db="EMBL/GenBank/DDBJ databases">
        <title>Natronorubrum sp. JWXQ-INN 674 isolated from Inner Mongolia Autonomous Region of China.</title>
        <authorList>
            <person name="Xue Q."/>
        </authorList>
    </citation>
    <scope>NUCLEOTIDE SEQUENCE [LARGE SCALE GENOMIC DNA]</scope>
    <source>
        <strain evidence="2 3">JWXQ-INN-674</strain>
    </source>
</reference>
<dbReference type="AlphaFoldDB" id="A0A6B0VS74"/>
<accession>A0A6B0VS74</accession>
<proteinExistence type="predicted"/>
<gene>
    <name evidence="2" type="ORF">GS429_20935</name>
</gene>
<name>A0A6B0VS74_9EURY</name>
<dbReference type="EMBL" id="WUYX01000071">
    <property type="protein sequence ID" value="MXV64490.1"/>
    <property type="molecule type" value="Genomic_DNA"/>
</dbReference>
<evidence type="ECO:0000256" key="1">
    <source>
        <dbReference type="SAM" id="MobiDB-lite"/>
    </source>
</evidence>
<dbReference type="RefSeq" id="WP_160067838.1">
    <property type="nucleotide sequence ID" value="NZ_WUYX01000071.1"/>
</dbReference>
<evidence type="ECO:0000313" key="3">
    <source>
        <dbReference type="Proteomes" id="UP000434101"/>
    </source>
</evidence>
<evidence type="ECO:0000313" key="2">
    <source>
        <dbReference type="EMBL" id="MXV64490.1"/>
    </source>
</evidence>